<evidence type="ECO:0000313" key="1">
    <source>
        <dbReference type="EMBL" id="GBN13540.1"/>
    </source>
</evidence>
<keyword evidence="2" id="KW-1185">Reference proteome</keyword>
<name>A0A4Y2LHA7_ARAVE</name>
<sequence>MSTKTPESVPYSPDSHTTPSWRRMTLAVLLLWNRDSDLWLRDGEVGARHQPFDFRMKRQNSFDVTNPSGSDRIEIGAGLQSLVREHMRKLWRDQSLCFSLN</sequence>
<protein>
    <submittedName>
        <fullName evidence="1">Uncharacterized protein</fullName>
    </submittedName>
</protein>
<accession>A0A4Y2LHA7</accession>
<dbReference type="EMBL" id="BGPR01005803">
    <property type="protein sequence ID" value="GBN13540.1"/>
    <property type="molecule type" value="Genomic_DNA"/>
</dbReference>
<gene>
    <name evidence="1" type="ORF">AVEN_33148_1</name>
</gene>
<proteinExistence type="predicted"/>
<dbReference type="Proteomes" id="UP000499080">
    <property type="component" value="Unassembled WGS sequence"/>
</dbReference>
<comment type="caution">
    <text evidence="1">The sequence shown here is derived from an EMBL/GenBank/DDBJ whole genome shotgun (WGS) entry which is preliminary data.</text>
</comment>
<evidence type="ECO:0000313" key="2">
    <source>
        <dbReference type="Proteomes" id="UP000499080"/>
    </source>
</evidence>
<reference evidence="1 2" key="1">
    <citation type="journal article" date="2019" name="Sci. Rep.">
        <title>Orb-weaving spider Araneus ventricosus genome elucidates the spidroin gene catalogue.</title>
        <authorList>
            <person name="Kono N."/>
            <person name="Nakamura H."/>
            <person name="Ohtoshi R."/>
            <person name="Moran D.A.P."/>
            <person name="Shinohara A."/>
            <person name="Yoshida Y."/>
            <person name="Fujiwara M."/>
            <person name="Mori M."/>
            <person name="Tomita M."/>
            <person name="Arakawa K."/>
        </authorList>
    </citation>
    <scope>NUCLEOTIDE SEQUENCE [LARGE SCALE GENOMIC DNA]</scope>
</reference>
<dbReference type="AlphaFoldDB" id="A0A4Y2LHA7"/>
<organism evidence="1 2">
    <name type="scientific">Araneus ventricosus</name>
    <name type="common">Orbweaver spider</name>
    <name type="synonym">Epeira ventricosa</name>
    <dbReference type="NCBI Taxonomy" id="182803"/>
    <lineage>
        <taxon>Eukaryota</taxon>
        <taxon>Metazoa</taxon>
        <taxon>Ecdysozoa</taxon>
        <taxon>Arthropoda</taxon>
        <taxon>Chelicerata</taxon>
        <taxon>Arachnida</taxon>
        <taxon>Araneae</taxon>
        <taxon>Araneomorphae</taxon>
        <taxon>Entelegynae</taxon>
        <taxon>Araneoidea</taxon>
        <taxon>Araneidae</taxon>
        <taxon>Araneus</taxon>
    </lineage>
</organism>